<evidence type="ECO:0000256" key="1">
    <source>
        <dbReference type="SAM" id="MobiDB-lite"/>
    </source>
</evidence>
<keyword evidence="2" id="KW-0812">Transmembrane</keyword>
<comment type="caution">
    <text evidence="3">The sequence shown here is derived from an EMBL/GenBank/DDBJ whole genome shotgun (WGS) entry which is preliminary data.</text>
</comment>
<gene>
    <name evidence="3" type="ORF">CWS72_05805</name>
</gene>
<feature type="transmembrane region" description="Helical" evidence="2">
    <location>
        <begin position="40"/>
        <end position="62"/>
    </location>
</feature>
<keyword evidence="4" id="KW-1185">Reference proteome</keyword>
<protein>
    <submittedName>
        <fullName evidence="3">Uncharacterized protein</fullName>
    </submittedName>
</protein>
<keyword evidence="2" id="KW-0472">Membrane</keyword>
<dbReference type="RefSeq" id="WP_101249630.1">
    <property type="nucleotide sequence ID" value="NZ_PIUM01000004.1"/>
</dbReference>
<name>A0A2N3PYW7_9PROT</name>
<dbReference type="AlphaFoldDB" id="A0A2N3PYW7"/>
<feature type="region of interest" description="Disordered" evidence="1">
    <location>
        <begin position="72"/>
        <end position="97"/>
    </location>
</feature>
<sequence length="97" mass="10179">MDAPFHPHPTGSSARQPYSLGLSALVAGMAVFSIDTDLDLLGYTLIGVAILLLLHAGLNVAATIDCRSPKNSGLPGYLDRPPPHIRSCPDRESASKA</sequence>
<dbReference type="Proteomes" id="UP000233293">
    <property type="component" value="Unassembled WGS sequence"/>
</dbReference>
<evidence type="ECO:0000256" key="2">
    <source>
        <dbReference type="SAM" id="Phobius"/>
    </source>
</evidence>
<reference evidence="4" key="1">
    <citation type="submission" date="2017-12" db="EMBL/GenBank/DDBJ databases">
        <title>Draft genome sequence of Telmatospirillum siberiense 26-4b1T, an acidotolerant peatland alphaproteobacterium potentially involved in sulfur cycling.</title>
        <authorList>
            <person name="Hausmann B."/>
            <person name="Pjevac P."/>
            <person name="Schreck K."/>
            <person name="Herbold C.W."/>
            <person name="Daims H."/>
            <person name="Wagner M."/>
            <person name="Pester M."/>
            <person name="Loy A."/>
        </authorList>
    </citation>
    <scope>NUCLEOTIDE SEQUENCE [LARGE SCALE GENOMIC DNA]</scope>
    <source>
        <strain evidence="4">26-4b1</strain>
    </source>
</reference>
<accession>A0A2N3PYW7</accession>
<evidence type="ECO:0000313" key="4">
    <source>
        <dbReference type="Proteomes" id="UP000233293"/>
    </source>
</evidence>
<evidence type="ECO:0000313" key="3">
    <source>
        <dbReference type="EMBL" id="PKU25575.1"/>
    </source>
</evidence>
<organism evidence="3 4">
    <name type="scientific">Telmatospirillum siberiense</name>
    <dbReference type="NCBI Taxonomy" id="382514"/>
    <lineage>
        <taxon>Bacteria</taxon>
        <taxon>Pseudomonadati</taxon>
        <taxon>Pseudomonadota</taxon>
        <taxon>Alphaproteobacteria</taxon>
        <taxon>Rhodospirillales</taxon>
        <taxon>Rhodospirillaceae</taxon>
        <taxon>Telmatospirillum</taxon>
    </lineage>
</organism>
<keyword evidence="2" id="KW-1133">Transmembrane helix</keyword>
<dbReference type="EMBL" id="PIUM01000004">
    <property type="protein sequence ID" value="PKU25575.1"/>
    <property type="molecule type" value="Genomic_DNA"/>
</dbReference>
<feature type="compositionally biased region" description="Basic and acidic residues" evidence="1">
    <location>
        <begin position="87"/>
        <end position="97"/>
    </location>
</feature>
<proteinExistence type="predicted"/>